<evidence type="ECO:0000256" key="1">
    <source>
        <dbReference type="SAM" id="Coils"/>
    </source>
</evidence>
<sequence length="64" mass="7826">MEALRKKHEELMEKLSLAEDKTREYNRVKIHDSFVVMKLTPELMDEYVERVEVHPDNEIRVIWK</sequence>
<name>A0A173YZV3_9FIRM</name>
<dbReference type="Proteomes" id="UP000095645">
    <property type="component" value="Unassembled WGS sequence"/>
</dbReference>
<evidence type="ECO:0000313" key="3">
    <source>
        <dbReference type="Proteomes" id="UP000095645"/>
    </source>
</evidence>
<organism evidence="2 3">
    <name type="scientific">Blautia obeum</name>
    <dbReference type="NCBI Taxonomy" id="40520"/>
    <lineage>
        <taxon>Bacteria</taxon>
        <taxon>Bacillati</taxon>
        <taxon>Bacillota</taxon>
        <taxon>Clostridia</taxon>
        <taxon>Lachnospirales</taxon>
        <taxon>Lachnospiraceae</taxon>
        <taxon>Blautia</taxon>
    </lineage>
</organism>
<dbReference type="EMBL" id="CYZP01000005">
    <property type="protein sequence ID" value="CUN69732.1"/>
    <property type="molecule type" value="Genomic_DNA"/>
</dbReference>
<gene>
    <name evidence="2" type="ORF">ERS852476_00838</name>
</gene>
<reference evidence="2 3" key="1">
    <citation type="submission" date="2015-09" db="EMBL/GenBank/DDBJ databases">
        <authorList>
            <consortium name="Pathogen Informatics"/>
        </authorList>
    </citation>
    <scope>NUCLEOTIDE SEQUENCE [LARGE SCALE GENOMIC DNA]</scope>
    <source>
        <strain evidence="2 3">2789STDY5834861</strain>
    </source>
</reference>
<dbReference type="AlphaFoldDB" id="A0A173YZV3"/>
<feature type="coiled-coil region" evidence="1">
    <location>
        <begin position="1"/>
        <end position="28"/>
    </location>
</feature>
<proteinExistence type="predicted"/>
<evidence type="ECO:0000313" key="2">
    <source>
        <dbReference type="EMBL" id="CUN69732.1"/>
    </source>
</evidence>
<evidence type="ECO:0008006" key="4">
    <source>
        <dbReference type="Google" id="ProtNLM"/>
    </source>
</evidence>
<accession>A0A173YZV3</accession>
<protein>
    <recommendedName>
        <fullName evidence="4">DUF4368 domain-containing protein</fullName>
    </recommendedName>
</protein>
<keyword evidence="1" id="KW-0175">Coiled coil</keyword>